<dbReference type="Pfam" id="PF13673">
    <property type="entry name" value="Acetyltransf_10"/>
    <property type="match status" value="1"/>
</dbReference>
<name>A0ABU1ZJD0_9BURK</name>
<dbReference type="InterPro" id="IPR050832">
    <property type="entry name" value="Bact_Acetyltransf"/>
</dbReference>
<dbReference type="Proteomes" id="UP001268089">
    <property type="component" value="Unassembled WGS sequence"/>
</dbReference>
<dbReference type="PANTHER" id="PTHR43877">
    <property type="entry name" value="AMINOALKYLPHOSPHONATE N-ACETYLTRANSFERASE-RELATED-RELATED"/>
    <property type="match status" value="1"/>
</dbReference>
<dbReference type="InterPro" id="IPR016181">
    <property type="entry name" value="Acyl_CoA_acyltransferase"/>
</dbReference>
<evidence type="ECO:0000313" key="4">
    <source>
        <dbReference type="EMBL" id="MDR7305588.1"/>
    </source>
</evidence>
<comment type="caution">
    <text evidence="4">The sequence shown here is derived from an EMBL/GenBank/DDBJ whole genome shotgun (WGS) entry which is preliminary data.</text>
</comment>
<dbReference type="Gene3D" id="3.40.630.30">
    <property type="match status" value="1"/>
</dbReference>
<sequence>MDLHIRPAQADDAPAISRLVQGLSHHFLLDPEQAATAPFLQTVSPAAIAGYIASDAFDYSVGECQGQLAGVVAVRDGQHLFHLFVDTAFQRKGFAARLWVHAQQRALARGNTQGFTVNSTPFALPVYQRLGFVATGPEVHTRGIAYVPMRLPAQVL</sequence>
<dbReference type="CDD" id="cd04301">
    <property type="entry name" value="NAT_SF"/>
    <property type="match status" value="1"/>
</dbReference>
<evidence type="ECO:0000259" key="3">
    <source>
        <dbReference type="PROSITE" id="PS51186"/>
    </source>
</evidence>
<evidence type="ECO:0000313" key="5">
    <source>
        <dbReference type="Proteomes" id="UP001268089"/>
    </source>
</evidence>
<reference evidence="4 5" key="1">
    <citation type="submission" date="2023-07" db="EMBL/GenBank/DDBJ databases">
        <title>Sorghum-associated microbial communities from plants grown in Nebraska, USA.</title>
        <authorList>
            <person name="Schachtman D."/>
        </authorList>
    </citation>
    <scope>NUCLEOTIDE SEQUENCE [LARGE SCALE GENOMIC DNA]</scope>
    <source>
        <strain evidence="4 5">BE308</strain>
    </source>
</reference>
<evidence type="ECO:0000256" key="1">
    <source>
        <dbReference type="ARBA" id="ARBA00022679"/>
    </source>
</evidence>
<dbReference type="InterPro" id="IPR000182">
    <property type="entry name" value="GNAT_dom"/>
</dbReference>
<protein>
    <submittedName>
        <fullName evidence="4">GNAT superfamily N-acetyltransferase</fullName>
    </submittedName>
</protein>
<feature type="domain" description="N-acetyltransferase" evidence="3">
    <location>
        <begin position="3"/>
        <end position="154"/>
    </location>
</feature>
<evidence type="ECO:0000256" key="2">
    <source>
        <dbReference type="ARBA" id="ARBA00023315"/>
    </source>
</evidence>
<proteinExistence type="predicted"/>
<gene>
    <name evidence="4" type="ORF">J2X15_000866</name>
</gene>
<keyword evidence="1" id="KW-0808">Transferase</keyword>
<dbReference type="PROSITE" id="PS51186">
    <property type="entry name" value="GNAT"/>
    <property type="match status" value="1"/>
</dbReference>
<dbReference type="RefSeq" id="WP_310339786.1">
    <property type="nucleotide sequence ID" value="NZ_JAVDXO010000002.1"/>
</dbReference>
<keyword evidence="5" id="KW-1185">Reference proteome</keyword>
<dbReference type="SUPFAM" id="SSF55729">
    <property type="entry name" value="Acyl-CoA N-acyltransferases (Nat)"/>
    <property type="match status" value="1"/>
</dbReference>
<organism evidence="4 5">
    <name type="scientific">Rhodoferax saidenbachensis</name>
    <dbReference type="NCBI Taxonomy" id="1484693"/>
    <lineage>
        <taxon>Bacteria</taxon>
        <taxon>Pseudomonadati</taxon>
        <taxon>Pseudomonadota</taxon>
        <taxon>Betaproteobacteria</taxon>
        <taxon>Burkholderiales</taxon>
        <taxon>Comamonadaceae</taxon>
        <taxon>Rhodoferax</taxon>
    </lineage>
</organism>
<dbReference type="EMBL" id="JAVDXO010000002">
    <property type="protein sequence ID" value="MDR7305588.1"/>
    <property type="molecule type" value="Genomic_DNA"/>
</dbReference>
<accession>A0ABU1ZJD0</accession>
<keyword evidence="2" id="KW-0012">Acyltransferase</keyword>